<proteinExistence type="inferred from homology"/>
<keyword evidence="4" id="KW-1185">Reference proteome</keyword>
<evidence type="ECO:0000313" key="3">
    <source>
        <dbReference type="EMBL" id="KQL54458.1"/>
    </source>
</evidence>
<dbReference type="Proteomes" id="UP000051888">
    <property type="component" value="Unassembled WGS sequence"/>
</dbReference>
<evidence type="ECO:0000313" key="4">
    <source>
        <dbReference type="Proteomes" id="UP000051888"/>
    </source>
</evidence>
<dbReference type="EMBL" id="LJJC01000004">
    <property type="protein sequence ID" value="KQL54458.1"/>
    <property type="molecule type" value="Genomic_DNA"/>
</dbReference>
<dbReference type="PATRIC" id="fig|157838.3.peg.3060"/>
<dbReference type="RefSeq" id="WP_055740229.1">
    <property type="nucleotide sequence ID" value="NZ_JAAIWL010000008.1"/>
</dbReference>
<feature type="coiled-coil region" evidence="2">
    <location>
        <begin position="139"/>
        <end position="224"/>
    </location>
</feature>
<dbReference type="AlphaFoldDB" id="A0A0Q3WYX2"/>
<name>A0A0Q3WYX2_9BACI</name>
<evidence type="ECO:0008006" key="5">
    <source>
        <dbReference type="Google" id="ProtNLM"/>
    </source>
</evidence>
<protein>
    <recommendedName>
        <fullName evidence="5">Toxic anion resistance protein</fullName>
    </recommendedName>
</protein>
<dbReference type="OrthoDB" id="9768858at2"/>
<evidence type="ECO:0000256" key="2">
    <source>
        <dbReference type="SAM" id="Coils"/>
    </source>
</evidence>
<organism evidence="3 4">
    <name type="scientific">Heyndrickxia shackletonii</name>
    <dbReference type="NCBI Taxonomy" id="157838"/>
    <lineage>
        <taxon>Bacteria</taxon>
        <taxon>Bacillati</taxon>
        <taxon>Bacillota</taxon>
        <taxon>Bacilli</taxon>
        <taxon>Bacillales</taxon>
        <taxon>Bacillaceae</taxon>
        <taxon>Heyndrickxia</taxon>
    </lineage>
</organism>
<sequence length="368" mass="42107">MSVNVNELQTLNLEKKEEVLQNPNDLKLQLRNDPEVVHLAQEIDTKDQLALLEFGKEPANQISAFSGRVLNSIKSSSMEESSALLKHLGKIMDKFDSKDFVEDKGLFSKMFGKGKKFIEKIMAKYQTMGSEIDKVYVEIKKYETEMKNSTVTLEQLYEENFNYYMELEKYIVAAELKIEDIRNNVLPQLESRAANMDQLAQMELDSVRNAVELLEQRAYDLEMAKQVAFQSAPQIRMLQRGNTKLIAKINSAFVTTIPIFKTGLINAIAAKRQKLVADSMNELDRRTNEMLIRNAQNVSAQSAEIARLAGSSSIKIETIEETWSIIMKGLEETQAIEQENVRNREDGKRRLQELQSSYEQFKNKAKNS</sequence>
<dbReference type="PIRSF" id="PIRSF026508">
    <property type="entry name" value="TelA"/>
    <property type="match status" value="1"/>
</dbReference>
<gene>
    <name evidence="3" type="ORF">AN964_13775</name>
</gene>
<dbReference type="PANTHER" id="PTHR38432">
    <property type="entry name" value="TELA-LIKE PROTEIN SAOUHSC_01408"/>
    <property type="match status" value="1"/>
</dbReference>
<dbReference type="PANTHER" id="PTHR38432:SF2">
    <property type="entry name" value="TELLURITE RESISTANCE PROTEIN"/>
    <property type="match status" value="1"/>
</dbReference>
<dbReference type="InterPro" id="IPR008863">
    <property type="entry name" value="Toxic_anion-R_TelA"/>
</dbReference>
<comment type="similarity">
    <text evidence="1">Belongs to the TelA family.</text>
</comment>
<reference evidence="3 4" key="1">
    <citation type="submission" date="2015-09" db="EMBL/GenBank/DDBJ databases">
        <title>Genome sequencing project for genomic taxonomy and phylogenomics of Bacillus-like bacteria.</title>
        <authorList>
            <person name="Liu B."/>
            <person name="Wang J."/>
            <person name="Zhu Y."/>
            <person name="Liu G."/>
            <person name="Chen Q."/>
            <person name="Chen Z."/>
            <person name="Lan J."/>
            <person name="Che J."/>
            <person name="Ge C."/>
            <person name="Shi H."/>
            <person name="Pan Z."/>
            <person name="Liu X."/>
        </authorList>
    </citation>
    <scope>NUCLEOTIDE SEQUENCE [LARGE SCALE GENOMIC DNA]</scope>
    <source>
        <strain evidence="3 4">LMG 18435</strain>
    </source>
</reference>
<dbReference type="Pfam" id="PF05816">
    <property type="entry name" value="TelA"/>
    <property type="match status" value="1"/>
</dbReference>
<evidence type="ECO:0000256" key="1">
    <source>
        <dbReference type="PIRNR" id="PIRNR026508"/>
    </source>
</evidence>
<keyword evidence="2" id="KW-0175">Coiled coil</keyword>
<comment type="caution">
    <text evidence="3">The sequence shown here is derived from an EMBL/GenBank/DDBJ whole genome shotgun (WGS) entry which is preliminary data.</text>
</comment>
<accession>A0A0Q3WYX2</accession>
<dbReference type="STRING" id="157838.AN964_13775"/>